<evidence type="ECO:0000313" key="3">
    <source>
        <dbReference type="Proteomes" id="UP000314294"/>
    </source>
</evidence>
<protein>
    <submittedName>
        <fullName evidence="2">Uncharacterized protein</fullName>
    </submittedName>
</protein>
<name>A0A4Z2F147_9TELE</name>
<sequence length="231" mass="23873">MKCFSFLFTSQLNSPCFISILNTAGSAWAQGSSSLVKAPDPEPDPDGPTLLTLLCAVRLKRSWADMKRSTSRILAVTGEDRNTLAPASLKPTAWYTAVKGRRSAAGVTGRQAKPSSPELWASAVSYSPSSRSSSRLSSLSMAASGAAWSSWSSWSSTSCSVEDVGSWRRSMASTGSGAPGSPGGTGGRSNGGTGVSEVSKAGRWRAECSGSDADGGQEASGGRDMEGREDS</sequence>
<dbReference type="AlphaFoldDB" id="A0A4Z2F147"/>
<comment type="caution">
    <text evidence="2">The sequence shown here is derived from an EMBL/GenBank/DDBJ whole genome shotgun (WGS) entry which is preliminary data.</text>
</comment>
<feature type="region of interest" description="Disordered" evidence="1">
    <location>
        <begin position="166"/>
        <end position="231"/>
    </location>
</feature>
<accession>A0A4Z2F147</accession>
<dbReference type="Proteomes" id="UP000314294">
    <property type="component" value="Unassembled WGS sequence"/>
</dbReference>
<organism evidence="2 3">
    <name type="scientific">Liparis tanakae</name>
    <name type="common">Tanaka's snailfish</name>
    <dbReference type="NCBI Taxonomy" id="230148"/>
    <lineage>
        <taxon>Eukaryota</taxon>
        <taxon>Metazoa</taxon>
        <taxon>Chordata</taxon>
        <taxon>Craniata</taxon>
        <taxon>Vertebrata</taxon>
        <taxon>Euteleostomi</taxon>
        <taxon>Actinopterygii</taxon>
        <taxon>Neopterygii</taxon>
        <taxon>Teleostei</taxon>
        <taxon>Neoteleostei</taxon>
        <taxon>Acanthomorphata</taxon>
        <taxon>Eupercaria</taxon>
        <taxon>Perciformes</taxon>
        <taxon>Cottioidei</taxon>
        <taxon>Cottales</taxon>
        <taxon>Liparidae</taxon>
        <taxon>Liparis</taxon>
    </lineage>
</organism>
<dbReference type="EMBL" id="SRLO01001980">
    <property type="protein sequence ID" value="TNN34374.1"/>
    <property type="molecule type" value="Genomic_DNA"/>
</dbReference>
<evidence type="ECO:0000313" key="2">
    <source>
        <dbReference type="EMBL" id="TNN34374.1"/>
    </source>
</evidence>
<feature type="compositionally biased region" description="Basic and acidic residues" evidence="1">
    <location>
        <begin position="221"/>
        <end position="231"/>
    </location>
</feature>
<proteinExistence type="predicted"/>
<gene>
    <name evidence="2" type="ORF">EYF80_055466</name>
</gene>
<reference evidence="2 3" key="1">
    <citation type="submission" date="2019-03" db="EMBL/GenBank/DDBJ databases">
        <title>First draft genome of Liparis tanakae, snailfish: a comprehensive survey of snailfish specific genes.</title>
        <authorList>
            <person name="Kim W."/>
            <person name="Song I."/>
            <person name="Jeong J.-H."/>
            <person name="Kim D."/>
            <person name="Kim S."/>
            <person name="Ryu S."/>
            <person name="Song J.Y."/>
            <person name="Lee S.K."/>
        </authorList>
    </citation>
    <scope>NUCLEOTIDE SEQUENCE [LARGE SCALE GENOMIC DNA]</scope>
    <source>
        <tissue evidence="2">Muscle</tissue>
    </source>
</reference>
<keyword evidence="3" id="KW-1185">Reference proteome</keyword>
<evidence type="ECO:0000256" key="1">
    <source>
        <dbReference type="SAM" id="MobiDB-lite"/>
    </source>
</evidence>
<feature type="compositionally biased region" description="Gly residues" evidence="1">
    <location>
        <begin position="177"/>
        <end position="194"/>
    </location>
</feature>